<organism evidence="5">
    <name type="scientific">Fagus sylvatica</name>
    <name type="common">Beechnut</name>
    <dbReference type="NCBI Taxonomy" id="28930"/>
    <lineage>
        <taxon>Eukaryota</taxon>
        <taxon>Viridiplantae</taxon>
        <taxon>Streptophyta</taxon>
        <taxon>Embryophyta</taxon>
        <taxon>Tracheophyta</taxon>
        <taxon>Spermatophyta</taxon>
        <taxon>Magnoliopsida</taxon>
        <taxon>eudicotyledons</taxon>
        <taxon>Gunneridae</taxon>
        <taxon>Pentapetalae</taxon>
        <taxon>rosids</taxon>
        <taxon>fabids</taxon>
        <taxon>Fagales</taxon>
        <taxon>Fagaceae</taxon>
        <taxon>Fagus</taxon>
    </lineage>
</organism>
<dbReference type="PANTHER" id="PTHR46031:SF37">
    <property type="entry name" value="DRBM DOMAIN-CONTAINING PROTEIN"/>
    <property type="match status" value="1"/>
</dbReference>
<sequence length="266" mass="29766">MHKNRLQEYAQKLSIPLPVYETINEGFPHAPKFKSFVVVNGKRYFSQLTFSHRKESEQEVAKFALECITKDEGELVIKDPTQCKSILHEFCVKTKLEKPNYTTTHAEGLVPVFVSSLVLYGKTYTGQIGGSKKEAEQLAAHTAIQSLLGSGSRSILQEIIKFKFKLHDELQNFKGLCSNQSNLPLVVKPDVSSEQLIGISSPTVQLYSEDRIINSSLEKKRKQEAMSWGEKKMKSPAASEPLLFKSDHFITSGVGQEAQVCCSLKP</sequence>
<dbReference type="PROSITE" id="PS50137">
    <property type="entry name" value="DS_RBD"/>
    <property type="match status" value="2"/>
</dbReference>
<dbReference type="PANTHER" id="PTHR46031">
    <property type="match status" value="1"/>
</dbReference>
<dbReference type="EMBL" id="OIVN01006130">
    <property type="protein sequence ID" value="SPD25765.1"/>
    <property type="molecule type" value="Genomic_DNA"/>
</dbReference>
<evidence type="ECO:0000256" key="3">
    <source>
        <dbReference type="PROSITE-ProRule" id="PRU00266"/>
    </source>
</evidence>
<dbReference type="SUPFAM" id="SSF54768">
    <property type="entry name" value="dsRNA-binding domain-like"/>
    <property type="match status" value="2"/>
</dbReference>
<dbReference type="GO" id="GO:0003723">
    <property type="term" value="F:RNA binding"/>
    <property type="evidence" value="ECO:0007669"/>
    <property type="project" value="UniProtKB-UniRule"/>
</dbReference>
<protein>
    <recommendedName>
        <fullName evidence="4">DRBM domain-containing protein</fullName>
    </recommendedName>
</protein>
<name>A0A2N9IN13_FAGSY</name>
<feature type="domain" description="DRBM" evidence="4">
    <location>
        <begin position="1"/>
        <end position="70"/>
    </location>
</feature>
<dbReference type="Gene3D" id="3.30.160.20">
    <property type="match status" value="2"/>
</dbReference>
<evidence type="ECO:0000313" key="5">
    <source>
        <dbReference type="EMBL" id="SPD25765.1"/>
    </source>
</evidence>
<evidence type="ECO:0000256" key="1">
    <source>
        <dbReference type="ARBA" id="ARBA00022737"/>
    </source>
</evidence>
<keyword evidence="2 3" id="KW-0694">RNA-binding</keyword>
<dbReference type="SMART" id="SM00358">
    <property type="entry name" value="DSRM"/>
    <property type="match status" value="2"/>
</dbReference>
<evidence type="ECO:0000259" key="4">
    <source>
        <dbReference type="PROSITE" id="PS50137"/>
    </source>
</evidence>
<keyword evidence="1" id="KW-0677">Repeat</keyword>
<dbReference type="InterPro" id="IPR014720">
    <property type="entry name" value="dsRBD_dom"/>
</dbReference>
<evidence type="ECO:0000256" key="2">
    <source>
        <dbReference type="ARBA" id="ARBA00022884"/>
    </source>
</evidence>
<proteinExistence type="predicted"/>
<accession>A0A2N9IN13</accession>
<gene>
    <name evidence="5" type="ORF">FSB_LOCUS53647</name>
</gene>
<reference evidence="5" key="1">
    <citation type="submission" date="2018-02" db="EMBL/GenBank/DDBJ databases">
        <authorList>
            <person name="Cohen D.B."/>
            <person name="Kent A.D."/>
        </authorList>
    </citation>
    <scope>NUCLEOTIDE SEQUENCE</scope>
</reference>
<feature type="domain" description="DRBM" evidence="4">
    <location>
        <begin position="82"/>
        <end position="149"/>
    </location>
</feature>
<dbReference type="Pfam" id="PF00035">
    <property type="entry name" value="dsrm"/>
    <property type="match status" value="2"/>
</dbReference>
<dbReference type="AlphaFoldDB" id="A0A2N9IN13"/>